<dbReference type="SUPFAM" id="SSF51658">
    <property type="entry name" value="Xylose isomerase-like"/>
    <property type="match status" value="1"/>
</dbReference>
<name>A0A0J6CXK5_9BACL</name>
<gene>
    <name evidence="2" type="ORF">AB986_12670</name>
</gene>
<dbReference type="STRING" id="157733.AB986_12670"/>
<keyword evidence="2" id="KW-0413">Isomerase</keyword>
<comment type="caution">
    <text evidence="2">The sequence shown here is derived from an EMBL/GenBank/DDBJ whole genome shotgun (WGS) entry which is preliminary data.</text>
</comment>
<reference evidence="2" key="1">
    <citation type="submission" date="2015-06" db="EMBL/GenBank/DDBJ databases">
        <authorList>
            <person name="Liu B."/>
            <person name="Wang J."/>
            <person name="Zhu Y."/>
            <person name="Liu G."/>
            <person name="Chen Q."/>
            <person name="Zheng C."/>
            <person name="Che J."/>
            <person name="Ge C."/>
            <person name="Shi H."/>
            <person name="Pan Z."/>
            <person name="Liu X."/>
        </authorList>
    </citation>
    <scope>NUCLEOTIDE SEQUENCE [LARGE SCALE GENOMIC DNA]</scope>
    <source>
        <strain evidence="2">DSM 16346</strain>
    </source>
</reference>
<dbReference type="OrthoDB" id="9798407at2"/>
<feature type="domain" description="Xylose isomerase-like TIM barrel" evidence="1">
    <location>
        <begin position="25"/>
        <end position="229"/>
    </location>
</feature>
<dbReference type="Proteomes" id="UP000035996">
    <property type="component" value="Unassembled WGS sequence"/>
</dbReference>
<keyword evidence="3" id="KW-1185">Reference proteome</keyword>
<evidence type="ECO:0000313" key="2">
    <source>
        <dbReference type="EMBL" id="KMM36779.1"/>
    </source>
</evidence>
<dbReference type="Pfam" id="PF01261">
    <property type="entry name" value="AP_endonuc_2"/>
    <property type="match status" value="1"/>
</dbReference>
<dbReference type="GO" id="GO:0016853">
    <property type="term" value="F:isomerase activity"/>
    <property type="evidence" value="ECO:0007669"/>
    <property type="project" value="UniProtKB-KW"/>
</dbReference>
<evidence type="ECO:0000259" key="1">
    <source>
        <dbReference type="Pfam" id="PF01261"/>
    </source>
</evidence>
<dbReference type="PANTHER" id="PTHR12110">
    <property type="entry name" value="HYDROXYPYRUVATE ISOMERASE"/>
    <property type="match status" value="1"/>
</dbReference>
<dbReference type="RefSeq" id="WP_048311490.1">
    <property type="nucleotide sequence ID" value="NZ_CP119526.1"/>
</dbReference>
<sequence length="251" mass="28615">MANIPVAVQMYTLREECEKDFVGTLEKVAEIGYQGVEFAGYYGMLAKDLKKVIDQLGLKAVSSHIPLDSLQEDLLSVIAYQREIGSNKIVCPFIAPEQRTEEGYSELIRSLNDIGQECSKEGITLSYHNHDFELERLRNGKTALETILDETNPEWVKAEFDIYWLTRAGEDPVEWMRRYQDRTPLVHLKDMTTDGEKVFAELGTGGVDLNAVLNQGNASNVEWWIVEQDRCNRSPLESIEISMNYFLSKHS</sequence>
<organism evidence="2 3">
    <name type="scientific">Guptibacillus hwajinpoensis</name>
    <dbReference type="NCBI Taxonomy" id="208199"/>
    <lineage>
        <taxon>Bacteria</taxon>
        <taxon>Bacillati</taxon>
        <taxon>Bacillota</taxon>
        <taxon>Bacilli</taxon>
        <taxon>Bacillales</taxon>
        <taxon>Guptibacillaceae</taxon>
        <taxon>Guptibacillus</taxon>
    </lineage>
</organism>
<dbReference type="InterPro" id="IPR036237">
    <property type="entry name" value="Xyl_isomerase-like_sf"/>
</dbReference>
<accession>A0A0J6CXK5</accession>
<dbReference type="AlphaFoldDB" id="A0A0J6CXK5"/>
<evidence type="ECO:0000313" key="3">
    <source>
        <dbReference type="Proteomes" id="UP000035996"/>
    </source>
</evidence>
<dbReference type="InterPro" id="IPR050312">
    <property type="entry name" value="IolE/XylAMocC-like"/>
</dbReference>
<dbReference type="EMBL" id="LELK01000004">
    <property type="protein sequence ID" value="KMM36779.1"/>
    <property type="molecule type" value="Genomic_DNA"/>
</dbReference>
<protein>
    <submittedName>
        <fullName evidence="2">Xylose isomerase</fullName>
    </submittedName>
</protein>
<dbReference type="PANTHER" id="PTHR12110:SF41">
    <property type="entry name" value="INOSOSE DEHYDRATASE"/>
    <property type="match status" value="1"/>
</dbReference>
<dbReference type="Gene3D" id="3.20.20.150">
    <property type="entry name" value="Divalent-metal-dependent TIM barrel enzymes"/>
    <property type="match status" value="1"/>
</dbReference>
<dbReference type="InterPro" id="IPR013022">
    <property type="entry name" value="Xyl_isomerase-like_TIM-brl"/>
</dbReference>
<dbReference type="PATRIC" id="fig|157733.3.peg.568"/>
<proteinExistence type="predicted"/>